<dbReference type="GO" id="GO:0008081">
    <property type="term" value="F:phosphoric diester hydrolase activity"/>
    <property type="evidence" value="ECO:0007669"/>
    <property type="project" value="InterPro"/>
</dbReference>
<dbReference type="PANTHER" id="PTHR46211">
    <property type="entry name" value="GLYCEROPHOSPHORYL DIESTER PHOSPHODIESTERASE"/>
    <property type="match status" value="1"/>
</dbReference>
<dbReference type="InterPro" id="IPR030395">
    <property type="entry name" value="GP_PDE_dom"/>
</dbReference>
<reference evidence="2 3" key="1">
    <citation type="submission" date="2022-07" db="EMBL/GenBank/DDBJ databases">
        <title>Genome-wide signatures of adaptation to extreme environments.</title>
        <authorList>
            <person name="Cho C.H."/>
            <person name="Yoon H.S."/>
        </authorList>
    </citation>
    <scope>NUCLEOTIDE SEQUENCE [LARGE SCALE GENOMIC DNA]</scope>
    <source>
        <strain evidence="2 3">108.79 E11</strain>
    </source>
</reference>
<feature type="domain" description="GP-PDE" evidence="1">
    <location>
        <begin position="5"/>
        <end position="251"/>
    </location>
</feature>
<dbReference type="EMBL" id="JANCYU010000034">
    <property type="protein sequence ID" value="KAK4525843.1"/>
    <property type="molecule type" value="Genomic_DNA"/>
</dbReference>
<dbReference type="PANTHER" id="PTHR46211:SF14">
    <property type="entry name" value="GLYCEROPHOSPHODIESTER PHOSPHODIESTERASE"/>
    <property type="match status" value="1"/>
</dbReference>
<keyword evidence="3" id="KW-1185">Reference proteome</keyword>
<evidence type="ECO:0000313" key="3">
    <source>
        <dbReference type="Proteomes" id="UP001300502"/>
    </source>
</evidence>
<dbReference type="AlphaFoldDB" id="A0AAV9IEP1"/>
<name>A0AAV9IEP1_9RHOD</name>
<dbReference type="GO" id="GO:0006629">
    <property type="term" value="P:lipid metabolic process"/>
    <property type="evidence" value="ECO:0007669"/>
    <property type="project" value="InterPro"/>
</dbReference>
<dbReference type="Gene3D" id="3.20.20.190">
    <property type="entry name" value="Phosphatidylinositol (PI) phosphodiesterase"/>
    <property type="match status" value="1"/>
</dbReference>
<dbReference type="Pfam" id="PF03009">
    <property type="entry name" value="GDPD"/>
    <property type="match status" value="1"/>
</dbReference>
<accession>A0AAV9IEP1</accession>
<dbReference type="Proteomes" id="UP001300502">
    <property type="component" value="Unassembled WGS sequence"/>
</dbReference>
<gene>
    <name evidence="2" type="ORF">GAYE_SCF17G3752</name>
</gene>
<sequence>MTLLPKVVGHRGIGKHGLAPENTLKSFILCMEKNIPYVETDLRVCKTGEIVLFHGSPDGTIPFYKDGTSRICDLSFEELKRLDVGGGHTIPSLEELFIALEERHSSMELNLELKGEEWKRTESGDHQKLLFLVEKYHMQQRVDYCSFHHEALVHLKSLCPEAKITYLFNYMGQPTPLDFVEQACNGGANGVSMLFHYLTKEQVSAAHEKGLSVTVWMPWIFDDSEQDWKHCIQLQVDFICSNYPFGLMHFLSNIVSNNDNI</sequence>
<comment type="caution">
    <text evidence="2">The sequence shown here is derived from an EMBL/GenBank/DDBJ whole genome shotgun (WGS) entry which is preliminary data.</text>
</comment>
<evidence type="ECO:0000259" key="1">
    <source>
        <dbReference type="PROSITE" id="PS51704"/>
    </source>
</evidence>
<dbReference type="SUPFAM" id="SSF51695">
    <property type="entry name" value="PLC-like phosphodiesterases"/>
    <property type="match status" value="1"/>
</dbReference>
<evidence type="ECO:0000313" key="2">
    <source>
        <dbReference type="EMBL" id="KAK4525843.1"/>
    </source>
</evidence>
<dbReference type="PROSITE" id="PS51704">
    <property type="entry name" value="GP_PDE"/>
    <property type="match status" value="1"/>
</dbReference>
<proteinExistence type="predicted"/>
<dbReference type="InterPro" id="IPR017946">
    <property type="entry name" value="PLC-like_Pdiesterase_TIM-brl"/>
</dbReference>
<organism evidence="2 3">
    <name type="scientific">Galdieria yellowstonensis</name>
    <dbReference type="NCBI Taxonomy" id="3028027"/>
    <lineage>
        <taxon>Eukaryota</taxon>
        <taxon>Rhodophyta</taxon>
        <taxon>Bangiophyceae</taxon>
        <taxon>Galdieriales</taxon>
        <taxon>Galdieriaceae</taxon>
        <taxon>Galdieria</taxon>
    </lineage>
</organism>
<protein>
    <recommendedName>
        <fullName evidence="1">GP-PDE domain-containing protein</fullName>
    </recommendedName>
</protein>